<keyword evidence="3" id="KW-1185">Reference proteome</keyword>
<sequence>MEDFESSTINSRSSSSIQTEMIAEFIGKLSPIMSEIRGCVEAAEVPALEKAIASLESDYDRAKAAVESPPKNIESLIQNLGRSLGLTLFASHEAPLSNKDKVEALCREMMNVRFESSSWEFANEAVETEFETEEETGEETGDETGEKTGEIVEETGDLTVDEAILELNYGREEGFKNALLVLDGFLKDGMISSEMILDEEVVRILCSRLASCKGNDRLIIIRMLRYIAQHNHHHKEKMKDLEFLSELVKSLARDAEEQKEAVGLLLCLCDDDAGIIRRIGRIQGCIVMLVAISNLDDEEEASHHSRMLLNIMSTNTQHALHMAEAGYFKPLITYLKQGSEMSKVLMASAVSRLKLTDQNKAALGEQGAIEPLVSMFKEGNLEAKLSALNALESISNLNSNIQRLIDSGMVSSLLQLLFSVTSVLMTLREPASAILAKVAQSETILVKHDVAQQMLSLLNLSSPVIQTHLLEALNNIASHPAASRVRKRMKENGAIPLLLQLVTERDARIRNGALNLIHSLSESTQELTLELDQSHIHTIANIVLTTKSDCEKAAALGILANLPINENRATEILKQANILPFLASTTTTTSTPSSVMLSESIASFLVRFTNPSDKRLQHYAAEHGIFPLLIKLLTSTSQCAKSKAALSLSQLSQNTTNMTKSRKLKWLCLPPSSDSFCKVHDRYCTMKGTFCLIKAGAINPLVQILQGEERGADEAVLGCLSTLLRDEIWESGCRHLVEESVVHPIIRVAGCGSFKAQEKALWMLERIFRVESHRDEYGESAENVLIEVAQNGDPMLAPAVAKVLAQLQLLQPQSSYF</sequence>
<dbReference type="AlphaFoldDB" id="A0A8X8XPD2"/>
<dbReference type="InterPro" id="IPR052608">
    <property type="entry name" value="U-box_domain_protein"/>
</dbReference>
<dbReference type="Gene3D" id="1.25.10.10">
    <property type="entry name" value="Leucine-rich Repeat Variant"/>
    <property type="match status" value="3"/>
</dbReference>
<dbReference type="EMBL" id="PNBA02000008">
    <property type="protein sequence ID" value="KAG6416169.1"/>
    <property type="molecule type" value="Genomic_DNA"/>
</dbReference>
<keyword evidence="1" id="KW-0677">Repeat</keyword>
<dbReference type="PANTHER" id="PTHR45958">
    <property type="entry name" value="RING-TYPE E3 UBIQUITIN TRANSFERASE"/>
    <property type="match status" value="1"/>
</dbReference>
<name>A0A8X8XPD2_SALSN</name>
<dbReference type="InterPro" id="IPR011989">
    <property type="entry name" value="ARM-like"/>
</dbReference>
<evidence type="ECO:0000313" key="3">
    <source>
        <dbReference type="Proteomes" id="UP000298416"/>
    </source>
</evidence>
<dbReference type="InterPro" id="IPR000225">
    <property type="entry name" value="Armadillo"/>
</dbReference>
<gene>
    <name evidence="2" type="ORF">SASPL_123593</name>
</gene>
<reference evidence="2" key="1">
    <citation type="submission" date="2018-01" db="EMBL/GenBank/DDBJ databases">
        <authorList>
            <person name="Mao J.F."/>
        </authorList>
    </citation>
    <scope>NUCLEOTIDE SEQUENCE</scope>
    <source>
        <strain evidence="2">Huo1</strain>
        <tissue evidence="2">Leaf</tissue>
    </source>
</reference>
<evidence type="ECO:0000313" key="2">
    <source>
        <dbReference type="EMBL" id="KAG6416169.1"/>
    </source>
</evidence>
<dbReference type="Proteomes" id="UP000298416">
    <property type="component" value="Unassembled WGS sequence"/>
</dbReference>
<reference evidence="2" key="2">
    <citation type="submission" date="2020-08" db="EMBL/GenBank/DDBJ databases">
        <title>Plant Genome Project.</title>
        <authorList>
            <person name="Zhang R.-G."/>
        </authorList>
    </citation>
    <scope>NUCLEOTIDE SEQUENCE</scope>
    <source>
        <strain evidence="2">Huo1</strain>
        <tissue evidence="2">Leaf</tissue>
    </source>
</reference>
<accession>A0A8X8XPD2</accession>
<dbReference type="SUPFAM" id="SSF48371">
    <property type="entry name" value="ARM repeat"/>
    <property type="match status" value="3"/>
</dbReference>
<evidence type="ECO:0008006" key="4">
    <source>
        <dbReference type="Google" id="ProtNLM"/>
    </source>
</evidence>
<proteinExistence type="predicted"/>
<organism evidence="2">
    <name type="scientific">Salvia splendens</name>
    <name type="common">Scarlet sage</name>
    <dbReference type="NCBI Taxonomy" id="180675"/>
    <lineage>
        <taxon>Eukaryota</taxon>
        <taxon>Viridiplantae</taxon>
        <taxon>Streptophyta</taxon>
        <taxon>Embryophyta</taxon>
        <taxon>Tracheophyta</taxon>
        <taxon>Spermatophyta</taxon>
        <taxon>Magnoliopsida</taxon>
        <taxon>eudicotyledons</taxon>
        <taxon>Gunneridae</taxon>
        <taxon>Pentapetalae</taxon>
        <taxon>asterids</taxon>
        <taxon>lamiids</taxon>
        <taxon>Lamiales</taxon>
        <taxon>Lamiaceae</taxon>
        <taxon>Nepetoideae</taxon>
        <taxon>Mentheae</taxon>
        <taxon>Salviinae</taxon>
        <taxon>Salvia</taxon>
        <taxon>Salvia subgen. Calosphace</taxon>
        <taxon>core Calosphace</taxon>
    </lineage>
</organism>
<dbReference type="SMART" id="SM00185">
    <property type="entry name" value="ARM"/>
    <property type="match status" value="8"/>
</dbReference>
<comment type="caution">
    <text evidence="2">The sequence shown here is derived from an EMBL/GenBank/DDBJ whole genome shotgun (WGS) entry which is preliminary data.</text>
</comment>
<evidence type="ECO:0000256" key="1">
    <source>
        <dbReference type="ARBA" id="ARBA00022737"/>
    </source>
</evidence>
<protein>
    <recommendedName>
        <fullName evidence="4">Vacuolar protein 8</fullName>
    </recommendedName>
</protein>
<dbReference type="PANTHER" id="PTHR45958:SF12">
    <property type="entry name" value="OS01G0948500 PROTEIN"/>
    <property type="match status" value="1"/>
</dbReference>
<dbReference type="InterPro" id="IPR016024">
    <property type="entry name" value="ARM-type_fold"/>
</dbReference>
<dbReference type="OrthoDB" id="1683831at2759"/>